<evidence type="ECO:0000313" key="2">
    <source>
        <dbReference type="EMBL" id="GIP55949.1"/>
    </source>
</evidence>
<evidence type="ECO:0000259" key="1">
    <source>
        <dbReference type="Pfam" id="PF04233"/>
    </source>
</evidence>
<proteinExistence type="predicted"/>
<protein>
    <recommendedName>
        <fullName evidence="1">Phage head morphogenesis domain-containing protein</fullName>
    </recommendedName>
</protein>
<keyword evidence="3" id="KW-1185">Reference proteome</keyword>
<dbReference type="InterPro" id="IPR006528">
    <property type="entry name" value="Phage_head_morphogenesis_dom"/>
</dbReference>
<comment type="caution">
    <text evidence="2">The sequence shown here is derived from an EMBL/GenBank/DDBJ whole genome shotgun (WGS) entry which is preliminary data.</text>
</comment>
<dbReference type="Pfam" id="PF04233">
    <property type="entry name" value="Phage_Mu_F"/>
    <property type="match status" value="1"/>
</dbReference>
<feature type="domain" description="Phage head morphogenesis" evidence="1">
    <location>
        <begin position="195"/>
        <end position="301"/>
    </location>
</feature>
<organism evidence="2 3">
    <name type="scientific">Paenibacillus vini</name>
    <dbReference type="NCBI Taxonomy" id="1476024"/>
    <lineage>
        <taxon>Bacteria</taxon>
        <taxon>Bacillati</taxon>
        <taxon>Bacillota</taxon>
        <taxon>Bacilli</taxon>
        <taxon>Bacillales</taxon>
        <taxon>Paenibacillaceae</taxon>
        <taxon>Paenibacillus</taxon>
    </lineage>
</organism>
<dbReference type="NCBIfam" id="TIGR01641">
    <property type="entry name" value="phageSPP1_gp7"/>
    <property type="match status" value="1"/>
</dbReference>
<evidence type="ECO:0000313" key="3">
    <source>
        <dbReference type="Proteomes" id="UP000679992"/>
    </source>
</evidence>
<dbReference type="RefSeq" id="WP_213656696.1">
    <property type="nucleotide sequence ID" value="NZ_BOSL01000026.1"/>
</dbReference>
<name>A0ABQ4MIY4_9BACL</name>
<gene>
    <name evidence="2" type="ORF">J42TS3_49840</name>
</gene>
<reference evidence="2 3" key="1">
    <citation type="submission" date="2021-03" db="EMBL/GenBank/DDBJ databases">
        <title>Antimicrobial resistance genes in bacteria isolated from Japanese honey, and their potential for conferring macrolide and lincosamide resistance in the American foulbrood pathogen Paenibacillus larvae.</title>
        <authorList>
            <person name="Okamoto M."/>
            <person name="Kumagai M."/>
            <person name="Kanamori H."/>
            <person name="Takamatsu D."/>
        </authorList>
    </citation>
    <scope>NUCLEOTIDE SEQUENCE [LARGE SCALE GENOMIC DNA]</scope>
    <source>
        <strain evidence="2 3">J42TS3</strain>
    </source>
</reference>
<dbReference type="Proteomes" id="UP000679992">
    <property type="component" value="Unassembled WGS sequence"/>
</dbReference>
<sequence>MKPADYWNKRAEINARAEHDKADIYIDQLTKEYRKAANSIVREIEAFYGRYAKNNEVSLTEARKQLEKGELAEFKMTLQEFTAKAKNNADGRWTQQLNNVYYRTRISRYDALLTQIKQRVESLAAEQQTGFEDLLTGNYTDTYYRTLFDIQSGTGLGVTFAKVDDRVIDKVLFTDWAGSNFSKRIWENRDKLARELQTNLTQAFIRGDGLDKVISSLQNRFDVSKSNAARLVRTESAHIAAEATYDGYKASGVVKQYQFLATLDMRTSAVCQSMDNKIIDLSDKEIGTNWPPLHANCRSTTVAYFDDEEDPGERIARNSDGHVYYVPADMTYEEWKQKYVPEQPDKETKPKAVSLKAYEDEIRSKVVEYSAVFDQQGRKVWESEEGTETDVSIGAAIDSGLIKGNVLTHNHPVDASFSRGDIKILAQEEAAEIRAVTPKYDFSAKLTDVFSRLDDPGKLKRFNAEIDSLFTEQIKKYREKIAAEEMTVDEATFALQHEMWKEFEKRTGWIEYRRVKRN</sequence>
<dbReference type="EMBL" id="BOSL01000026">
    <property type="protein sequence ID" value="GIP55949.1"/>
    <property type="molecule type" value="Genomic_DNA"/>
</dbReference>
<accession>A0ABQ4MIY4</accession>